<evidence type="ECO:0000313" key="2">
    <source>
        <dbReference type="EMBL" id="MDA3968180.1"/>
    </source>
</evidence>
<evidence type="ECO:0000313" key="3">
    <source>
        <dbReference type="Proteomes" id="UP001210261"/>
    </source>
</evidence>
<name>A0ABT4VBU5_9HELI</name>
<feature type="signal peptide" evidence="1">
    <location>
        <begin position="1"/>
        <end position="23"/>
    </location>
</feature>
<dbReference type="SUPFAM" id="SSF56935">
    <property type="entry name" value="Porins"/>
    <property type="match status" value="1"/>
</dbReference>
<protein>
    <submittedName>
        <fullName evidence="2">Major outer membrane protein</fullName>
    </submittedName>
</protein>
<sequence length="473" mass="51478">MKLLKLSLVASLALGALSTASFAQPLEEAIKGVDVSGYLRYRYNDDRYDNQKNVEGVKGGNATHRWKAVADFKTPVVDNVAFNLGILYNNESQNVNHGKGISGAPDTNGNATTIPYLGSGLGAGKDSEFGVRNFYAVITPDSTATTIIAGKQVLNTPVTNTRDDDRGTGIMVLNSDIPNLTLGAAVFDSWSINDVHNGAAGNETSVDKMLYALAAIYNNDTAFGNIGAQVWGFHIDDTVDSLIFSELSWKGNLFNAKLQYAFSQLADDDKSVFGGLYGFVQNEAGVNVPNIASDNDVLIAEVGADLRADYSLPFDAKLGYITNFQDGTAVSLEDEGAYVSVGKIWYQNAATGFSFSALPASGMKQYGYNKTADVDIFYGALNFGFLEDRFKIGLEGVFGENKIDTPVLNASNVENTIKFREITPTFRWKHSKNLTFSGYYAMLTTEVDTKDVNGNNNPDEDRNRLRLEARYNF</sequence>
<dbReference type="RefSeq" id="WP_271020477.1">
    <property type="nucleotide sequence ID" value="NZ_JAQHXR010000001.1"/>
</dbReference>
<dbReference type="Gene3D" id="2.40.160.10">
    <property type="entry name" value="Porin"/>
    <property type="match status" value="1"/>
</dbReference>
<comment type="caution">
    <text evidence="2">The sequence shown here is derived from an EMBL/GenBank/DDBJ whole genome shotgun (WGS) entry which is preliminary data.</text>
</comment>
<keyword evidence="3" id="KW-1185">Reference proteome</keyword>
<dbReference type="InterPro" id="IPR008439">
    <property type="entry name" value="Campylo_MOMP"/>
</dbReference>
<accession>A0ABT4VBU5</accession>
<dbReference type="Pfam" id="PF05538">
    <property type="entry name" value="Campylo_MOMP"/>
    <property type="match status" value="1"/>
</dbReference>
<dbReference type="InterPro" id="IPR023614">
    <property type="entry name" value="Porin_dom_sf"/>
</dbReference>
<keyword evidence="1" id="KW-0732">Signal</keyword>
<organism evidence="2 3">
    <name type="scientific">Helicobacter ibis</name>
    <dbReference type="NCBI Taxonomy" id="2962633"/>
    <lineage>
        <taxon>Bacteria</taxon>
        <taxon>Pseudomonadati</taxon>
        <taxon>Campylobacterota</taxon>
        <taxon>Epsilonproteobacteria</taxon>
        <taxon>Campylobacterales</taxon>
        <taxon>Helicobacteraceae</taxon>
        <taxon>Helicobacter</taxon>
    </lineage>
</organism>
<proteinExistence type="predicted"/>
<dbReference type="Proteomes" id="UP001210261">
    <property type="component" value="Unassembled WGS sequence"/>
</dbReference>
<reference evidence="2 3" key="1">
    <citation type="submission" date="2023-01" db="EMBL/GenBank/DDBJ databases">
        <title>Description of Helicobacter ibis sp. nov. isolated from faecal droppings of black-faced ibis (Theristicus melanopis).</title>
        <authorList>
            <person name="Lopez-Cantillo M."/>
            <person name="Vidal-Veuthey B."/>
            <person name="Mella A."/>
            <person name="De La Haba R."/>
            <person name="Collado L."/>
        </authorList>
    </citation>
    <scope>NUCLEOTIDE SEQUENCE [LARGE SCALE GENOMIC DNA]</scope>
    <source>
        <strain evidence="2 3">A82</strain>
    </source>
</reference>
<dbReference type="EMBL" id="JAQHXR010000001">
    <property type="protein sequence ID" value="MDA3968180.1"/>
    <property type="molecule type" value="Genomic_DNA"/>
</dbReference>
<gene>
    <name evidence="2" type="ORF">PF021_00650</name>
</gene>
<evidence type="ECO:0000256" key="1">
    <source>
        <dbReference type="SAM" id="SignalP"/>
    </source>
</evidence>
<feature type="chain" id="PRO_5045053550" evidence="1">
    <location>
        <begin position="24"/>
        <end position="473"/>
    </location>
</feature>